<keyword evidence="1" id="KW-0732">Signal</keyword>
<organism evidence="2 3">
    <name type="scientific">Phyllachora maydis</name>
    <dbReference type="NCBI Taxonomy" id="1825666"/>
    <lineage>
        <taxon>Eukaryota</taxon>
        <taxon>Fungi</taxon>
        <taxon>Dikarya</taxon>
        <taxon>Ascomycota</taxon>
        <taxon>Pezizomycotina</taxon>
        <taxon>Sordariomycetes</taxon>
        <taxon>Sordariomycetidae</taxon>
        <taxon>Phyllachorales</taxon>
        <taxon>Phyllachoraceae</taxon>
        <taxon>Phyllachora</taxon>
    </lineage>
</organism>
<evidence type="ECO:0000313" key="2">
    <source>
        <dbReference type="EMBL" id="KAK2075316.1"/>
    </source>
</evidence>
<dbReference type="AlphaFoldDB" id="A0AAD9MLA0"/>
<feature type="chain" id="PRO_5042019665" evidence="1">
    <location>
        <begin position="26"/>
        <end position="222"/>
    </location>
</feature>
<dbReference type="EMBL" id="JAQQPM010000009">
    <property type="protein sequence ID" value="KAK2075316.1"/>
    <property type="molecule type" value="Genomic_DNA"/>
</dbReference>
<sequence length="222" mass="23821">MVAATRRQVLCTALLGSLAFHAALRQPYEKRGGSLEDFAVQELLDLKLPLYSLDVPEDVRGNGTATLVVFLPGIKKRMTEDWDDKKAVDSFCDVLDPVCIAALVALDFNDPNAQVPIDCRGQVEGVPWRLTGNVTEGGKTGDVFPPTQPVWPYPSLDDRVLVAVSSVSFTNPPQTAQKEVQCHWALPQNSAGGHTASKAKAQASTGVGGLVRSISLLAWLVG</sequence>
<protein>
    <submittedName>
        <fullName evidence="2">Uncharacterized protein</fullName>
    </submittedName>
</protein>
<reference evidence="2" key="1">
    <citation type="journal article" date="2023" name="Mol. Plant Microbe Interact.">
        <title>Elucidating the Obligate Nature and Biological Capacity of an Invasive Fungal Corn Pathogen.</title>
        <authorList>
            <person name="MacCready J.S."/>
            <person name="Roggenkamp E.M."/>
            <person name="Gdanetz K."/>
            <person name="Chilvers M.I."/>
        </authorList>
    </citation>
    <scope>NUCLEOTIDE SEQUENCE</scope>
    <source>
        <strain evidence="2">PM02</strain>
    </source>
</reference>
<evidence type="ECO:0000256" key="1">
    <source>
        <dbReference type="SAM" id="SignalP"/>
    </source>
</evidence>
<keyword evidence="3" id="KW-1185">Reference proteome</keyword>
<feature type="signal peptide" evidence="1">
    <location>
        <begin position="1"/>
        <end position="25"/>
    </location>
</feature>
<dbReference type="Proteomes" id="UP001217918">
    <property type="component" value="Unassembled WGS sequence"/>
</dbReference>
<name>A0AAD9MLA0_9PEZI</name>
<accession>A0AAD9MLA0</accession>
<gene>
    <name evidence="2" type="ORF">P8C59_009450</name>
</gene>
<evidence type="ECO:0000313" key="3">
    <source>
        <dbReference type="Proteomes" id="UP001217918"/>
    </source>
</evidence>
<comment type="caution">
    <text evidence="2">The sequence shown here is derived from an EMBL/GenBank/DDBJ whole genome shotgun (WGS) entry which is preliminary data.</text>
</comment>
<proteinExistence type="predicted"/>